<evidence type="ECO:0000256" key="4">
    <source>
        <dbReference type="ARBA" id="ARBA00022825"/>
    </source>
</evidence>
<protein>
    <submittedName>
        <fullName evidence="8">Peptidase S8</fullName>
    </submittedName>
</protein>
<evidence type="ECO:0000256" key="3">
    <source>
        <dbReference type="ARBA" id="ARBA00022801"/>
    </source>
</evidence>
<comment type="caution">
    <text evidence="5">Lacks conserved residue(s) required for the propagation of feature annotation.</text>
</comment>
<keyword evidence="2" id="KW-0645">Protease</keyword>
<feature type="region of interest" description="Disordered" evidence="6">
    <location>
        <begin position="183"/>
        <end position="226"/>
    </location>
</feature>
<name>A0A2W5KT24_ANCNO</name>
<dbReference type="InterPro" id="IPR036852">
    <property type="entry name" value="Peptidase_S8/S53_dom_sf"/>
</dbReference>
<evidence type="ECO:0000256" key="5">
    <source>
        <dbReference type="PROSITE-ProRule" id="PRU01240"/>
    </source>
</evidence>
<dbReference type="InterPro" id="IPR023828">
    <property type="entry name" value="Peptidase_S8_Ser-AS"/>
</dbReference>
<evidence type="ECO:0000256" key="6">
    <source>
        <dbReference type="SAM" id="MobiDB-lite"/>
    </source>
</evidence>
<dbReference type="PANTHER" id="PTHR43806:SF11">
    <property type="entry name" value="CEREVISIN-RELATED"/>
    <property type="match status" value="1"/>
</dbReference>
<comment type="caution">
    <text evidence="8">The sequence shown here is derived from an EMBL/GenBank/DDBJ whole genome shotgun (WGS) entry which is preliminary data.</text>
</comment>
<accession>A0A2W5KT24</accession>
<reference evidence="8 9" key="1">
    <citation type="submission" date="2017-08" db="EMBL/GenBank/DDBJ databases">
        <title>Infants hospitalized years apart are colonized by the same room-sourced microbial strains.</title>
        <authorList>
            <person name="Brooks B."/>
            <person name="Olm M.R."/>
            <person name="Firek B.A."/>
            <person name="Baker R."/>
            <person name="Thomas B.C."/>
            <person name="Morowitz M.J."/>
            <person name="Banfield J.F."/>
        </authorList>
    </citation>
    <scope>NUCLEOTIDE SEQUENCE [LARGE SCALE GENOMIC DNA]</scope>
    <source>
        <strain evidence="8">S2_005_003_R2_43</strain>
    </source>
</reference>
<proteinExistence type="inferred from homology"/>
<evidence type="ECO:0000313" key="9">
    <source>
        <dbReference type="Proteomes" id="UP000249577"/>
    </source>
</evidence>
<dbReference type="SUPFAM" id="SSF52743">
    <property type="entry name" value="Subtilisin-like"/>
    <property type="match status" value="1"/>
</dbReference>
<gene>
    <name evidence="8" type="ORF">DI565_02625</name>
</gene>
<dbReference type="PROSITE" id="PS00138">
    <property type="entry name" value="SUBTILASE_SER"/>
    <property type="match status" value="1"/>
</dbReference>
<keyword evidence="3" id="KW-0378">Hydrolase</keyword>
<dbReference type="GO" id="GO:0004252">
    <property type="term" value="F:serine-type endopeptidase activity"/>
    <property type="evidence" value="ECO:0007669"/>
    <property type="project" value="InterPro"/>
</dbReference>
<evidence type="ECO:0000313" key="8">
    <source>
        <dbReference type="EMBL" id="PZQ19289.1"/>
    </source>
</evidence>
<dbReference type="InterPro" id="IPR034074">
    <property type="entry name" value="Y4bN_pept_dom"/>
</dbReference>
<sequence length="500" mass="53717">MAGRNDGLLMAADRDEAHGSFIAGLLAGAGQLNPEASDAFEPTPSRFYDLDLLPRPDQLDAYYQTPDEFFDELETQVAKAKADAGVRVFNMSFGSPGVRQGLGYSAFAAKLDEIARAHDVIFVVAAGNLRGRDARPEWPSAADRALQMLATRAIAEERITAPGEHLYGLTVGAINPPKLKGAAAGAPTTYTRRGPGPGGARKPELAHSGGAVAKPGSGTGLRSIAPDGSLSEDCGTSFATPLVAASLAAVDHRLEGQAPRETLMALAVHKASKPSMLEAKPLRAVARDFVGFGVPRHADVSLTDDPYSITLVFADILPPRRELAFEFSWPQSLTSPTGKCRGRVDLTLCHTPPIDGAFDAECQRVQLFAGLAQLEEKLNRDGELVTTPVQRLKPHDCHLPDDLPYSEKYLLESGLKWTPIKRYGCTMNGCGSSSVWRLTLKGLTRAGAIYPPEGVAFSILLTIADNKKEASIYQEVRAEVLRRGLRLADITVAQRLRART</sequence>
<dbReference type="Gene3D" id="3.40.50.200">
    <property type="entry name" value="Peptidase S8/S53 domain"/>
    <property type="match status" value="1"/>
</dbReference>
<dbReference type="InterPro" id="IPR000209">
    <property type="entry name" value="Peptidase_S8/S53_dom"/>
</dbReference>
<dbReference type="GO" id="GO:0006508">
    <property type="term" value="P:proteolysis"/>
    <property type="evidence" value="ECO:0007669"/>
    <property type="project" value="UniProtKB-KW"/>
</dbReference>
<dbReference type="CDD" id="cd04847">
    <property type="entry name" value="Peptidases_S8_Subtilisin_like_2"/>
    <property type="match status" value="1"/>
</dbReference>
<evidence type="ECO:0000256" key="1">
    <source>
        <dbReference type="ARBA" id="ARBA00011073"/>
    </source>
</evidence>
<keyword evidence="4" id="KW-0720">Serine protease</keyword>
<feature type="domain" description="Peptidase S8/S53" evidence="7">
    <location>
        <begin position="13"/>
        <end position="272"/>
    </location>
</feature>
<dbReference type="PROSITE" id="PS51892">
    <property type="entry name" value="SUBTILASE"/>
    <property type="match status" value="1"/>
</dbReference>
<comment type="similarity">
    <text evidence="1 5">Belongs to the peptidase S8 family.</text>
</comment>
<organism evidence="8 9">
    <name type="scientific">Ancylobacter novellus</name>
    <name type="common">Thiobacillus novellus</name>
    <dbReference type="NCBI Taxonomy" id="921"/>
    <lineage>
        <taxon>Bacteria</taxon>
        <taxon>Pseudomonadati</taxon>
        <taxon>Pseudomonadota</taxon>
        <taxon>Alphaproteobacteria</taxon>
        <taxon>Hyphomicrobiales</taxon>
        <taxon>Xanthobacteraceae</taxon>
        <taxon>Ancylobacter</taxon>
    </lineage>
</organism>
<dbReference type="AlphaFoldDB" id="A0A2W5KT24"/>
<dbReference type="Proteomes" id="UP000249577">
    <property type="component" value="Unassembled WGS sequence"/>
</dbReference>
<dbReference type="PANTHER" id="PTHR43806">
    <property type="entry name" value="PEPTIDASE S8"/>
    <property type="match status" value="1"/>
</dbReference>
<dbReference type="InterPro" id="IPR050131">
    <property type="entry name" value="Peptidase_S8_subtilisin-like"/>
</dbReference>
<evidence type="ECO:0000259" key="7">
    <source>
        <dbReference type="Pfam" id="PF00082"/>
    </source>
</evidence>
<dbReference type="Pfam" id="PF00082">
    <property type="entry name" value="Peptidase_S8"/>
    <property type="match status" value="1"/>
</dbReference>
<evidence type="ECO:0000256" key="2">
    <source>
        <dbReference type="ARBA" id="ARBA00022670"/>
    </source>
</evidence>
<feature type="compositionally biased region" description="Low complexity" evidence="6">
    <location>
        <begin position="183"/>
        <end position="194"/>
    </location>
</feature>
<dbReference type="EMBL" id="QFPN01000001">
    <property type="protein sequence ID" value="PZQ19289.1"/>
    <property type="molecule type" value="Genomic_DNA"/>
</dbReference>